<dbReference type="EMBL" id="JRWR01000008">
    <property type="protein sequence ID" value="KHD24765.1"/>
    <property type="molecule type" value="Genomic_DNA"/>
</dbReference>
<reference evidence="1" key="1">
    <citation type="submission" date="2014-10" db="EMBL/GenBank/DDBJ databases">
        <title>Genome sequencing of Vibrio caribbeanicus T14.</title>
        <authorList>
            <person name="Chan K.-G."/>
            <person name="Mohamad N.I."/>
        </authorList>
    </citation>
    <scope>NUCLEOTIDE SEQUENCE</scope>
    <source>
        <strain evidence="1">T14</strain>
    </source>
</reference>
<organism evidence="1 2">
    <name type="scientific">Vibrio caribbeanicus</name>
    <dbReference type="NCBI Taxonomy" id="701175"/>
    <lineage>
        <taxon>Bacteria</taxon>
        <taxon>Pseudomonadati</taxon>
        <taxon>Pseudomonadota</taxon>
        <taxon>Gammaproteobacteria</taxon>
        <taxon>Vibrionales</taxon>
        <taxon>Vibrionaceae</taxon>
        <taxon>Vibrio</taxon>
    </lineage>
</organism>
<protein>
    <submittedName>
        <fullName evidence="1">Pilus assembly protein TadB</fullName>
    </submittedName>
</protein>
<keyword evidence="2" id="KW-1185">Reference proteome</keyword>
<gene>
    <name evidence="1" type="ORF">NM09_11440</name>
</gene>
<proteinExistence type="predicted"/>
<evidence type="ECO:0000313" key="2">
    <source>
        <dbReference type="Proteomes" id="UP000030421"/>
    </source>
</evidence>
<evidence type="ECO:0000313" key="1">
    <source>
        <dbReference type="EMBL" id="KHD24765.1"/>
    </source>
</evidence>
<name>A0ACC4NW01_9VIBR</name>
<accession>A0ACC4NW01</accession>
<dbReference type="Proteomes" id="UP000030421">
    <property type="component" value="Unassembled WGS sequence"/>
</dbReference>
<comment type="caution">
    <text evidence="1">The sequence shown here is derived from an EMBL/GenBank/DDBJ whole genome shotgun (WGS) entry which is preliminary data.</text>
</comment>
<sequence length="306" mass="35055">MIFWLALILGGVLFIIAFWPSKRKENEYLEQLNRTLYVNSMDEDHKAVNLNSLTGETFRQKIQRRVRNIKMQLGAFALLKVLAYCLVVALVSFYANNTFIRVNPLYALVIGQIVGIFSGLTILESRQQKEFEMAFPDALNMLASAVSSGESLMHSIIFVGKSLEGSVGEEFKRMGERLQMGESPDTVFRKSCNRFPYRSFQFFVITLRANMQRGGQLKDVITRLNRLMFDARAIEKKKYALTSEARTSAKIVAAIPFFFLFMLQYLSPENYDFVMNHPKGQPILYYMLISEAIGISIVWGLMRGVR</sequence>